<dbReference type="GO" id="GO:0005975">
    <property type="term" value="P:carbohydrate metabolic process"/>
    <property type="evidence" value="ECO:0007669"/>
    <property type="project" value="UniProtKB-ARBA"/>
</dbReference>
<dbReference type="InterPro" id="IPR036852">
    <property type="entry name" value="Peptidase_S8/S53_dom_sf"/>
</dbReference>
<keyword evidence="10" id="KW-1185">Reference proteome</keyword>
<evidence type="ECO:0000259" key="8">
    <source>
        <dbReference type="Pfam" id="PF02225"/>
    </source>
</evidence>
<dbReference type="InterPro" id="IPR046450">
    <property type="entry name" value="PA_dom_sf"/>
</dbReference>
<comment type="caution">
    <text evidence="9">The sequence shown here is derived from an EMBL/GenBank/DDBJ whole genome shotgun (WGS) entry which is preliminary data.</text>
</comment>
<dbReference type="PRINTS" id="PR00723">
    <property type="entry name" value="SUBTILISIN"/>
</dbReference>
<dbReference type="PROSITE" id="PS00138">
    <property type="entry name" value="SUBTILASE_SER"/>
    <property type="match status" value="1"/>
</dbReference>
<feature type="domain" description="PA" evidence="8">
    <location>
        <begin position="810"/>
        <end position="889"/>
    </location>
</feature>
<proteinExistence type="inferred from homology"/>
<comment type="similarity">
    <text evidence="1 6">Belongs to the peptidase S8 family.</text>
</comment>
<protein>
    <recommendedName>
        <fullName evidence="11">Peptidase S8/S53 domain-containing protein</fullName>
    </recommendedName>
</protein>
<name>A0A0T6LTD5_WENVI</name>
<evidence type="ECO:0000256" key="6">
    <source>
        <dbReference type="PROSITE-ProRule" id="PRU01240"/>
    </source>
</evidence>
<dbReference type="PANTHER" id="PTHR43399">
    <property type="entry name" value="SUBTILISIN-RELATED"/>
    <property type="match status" value="1"/>
</dbReference>
<feature type="domain" description="Peptidase S8/S53" evidence="7">
    <location>
        <begin position="227"/>
        <end position="491"/>
    </location>
</feature>
<dbReference type="PROSITE" id="PS00137">
    <property type="entry name" value="SUBTILASE_HIS"/>
    <property type="match status" value="1"/>
</dbReference>
<evidence type="ECO:0000256" key="5">
    <source>
        <dbReference type="PIRSR" id="PIRSR615500-1"/>
    </source>
</evidence>
<evidence type="ECO:0000259" key="7">
    <source>
        <dbReference type="Pfam" id="PF00082"/>
    </source>
</evidence>
<evidence type="ECO:0000256" key="1">
    <source>
        <dbReference type="ARBA" id="ARBA00011073"/>
    </source>
</evidence>
<dbReference type="Pfam" id="PF00082">
    <property type="entry name" value="Peptidase_S8"/>
    <property type="match status" value="1"/>
</dbReference>
<organism evidence="9 10">
    <name type="scientific">Wenjunlia vitaminophila</name>
    <name type="common">Streptomyces vitaminophilus</name>
    <dbReference type="NCBI Taxonomy" id="76728"/>
    <lineage>
        <taxon>Bacteria</taxon>
        <taxon>Bacillati</taxon>
        <taxon>Actinomycetota</taxon>
        <taxon>Actinomycetes</taxon>
        <taxon>Kitasatosporales</taxon>
        <taxon>Streptomycetaceae</taxon>
        <taxon>Wenjunlia</taxon>
    </lineage>
</organism>
<evidence type="ECO:0000256" key="4">
    <source>
        <dbReference type="ARBA" id="ARBA00022825"/>
    </source>
</evidence>
<reference evidence="9 10" key="1">
    <citation type="submission" date="2015-10" db="EMBL/GenBank/DDBJ databases">
        <title>Draft genome sequence of pyrrolomycin-producing Streptomyces vitaminophilus.</title>
        <authorList>
            <person name="Graham D.E."/>
            <person name="Mahan K.M."/>
            <person name="Klingeman D.M."/>
            <person name="Hettich R.L."/>
            <person name="Parry R.J."/>
        </authorList>
    </citation>
    <scope>NUCLEOTIDE SEQUENCE [LARGE SCALE GENOMIC DNA]</scope>
    <source>
        <strain evidence="9 10">ATCC 31673</strain>
    </source>
</reference>
<dbReference type="Gene3D" id="2.60.40.10">
    <property type="entry name" value="Immunoglobulins"/>
    <property type="match status" value="1"/>
</dbReference>
<dbReference type="InterPro" id="IPR022398">
    <property type="entry name" value="Peptidase_S8_His-AS"/>
</dbReference>
<dbReference type="InterPro" id="IPR003137">
    <property type="entry name" value="PA_domain"/>
</dbReference>
<dbReference type="eggNOG" id="COG1404">
    <property type="taxonomic scope" value="Bacteria"/>
</dbReference>
<dbReference type="STRING" id="76728.AQ490_20745"/>
<dbReference type="PROSITE" id="PS51892">
    <property type="entry name" value="SUBTILASE"/>
    <property type="match status" value="1"/>
</dbReference>
<sequence>MAVGASLPGLAGTAGAQAAPSATVETTPVVQSPSTASSAQVTLVTGDVVTVTTQAGGEQAVDIQPAKGTAKTFQTLTDPDGDVYVIPSDAVEGLAAQSLDRRLFNVTQLIRDGHGDAESDQLPVIVSYGDAPSRATLNKRVDALPASERGAVTDRLDLAGVRIEKSAAQSFWRSAKPVATKGDGARASAASSSRVTKIWYDAPVRVTLDKSVPQISAPKAWEAGYDGKGTKVAVLDTGADTNHPDIKDRIVGSASFVPGEEVADGHGHGTHVASTIAGTGAASGGKYKGVAPAADLLVGKVLSNGGTGDASGILAGMEWAVNQDADVVSMSLGAPAYGSGDILSEAVDQLSAQSDTLFVIAAGNDGPNEFSLGSPGIADSALTVGAVTKSDVLASFSSRGPRLDDFAIKPDITAPGVGIVAARASGTAMGTPVDQSYTSANGTSMATPHVAGAAAILAQRHPDWDGERIKAALTSHSVASPDYTPYEQGNGRVDVAAALSPELELTGTADFGLVPWSKDTAEKLTRTLTLTNSSGTDTTATLSTDLPDTLPEGAVTLSATEVAIPAGGSVEVQVTLDPNGVPTNQRYTGTITATTATGATAHTAFGYVQDTERYDLTIDLKGRNGKAPYQAVFFVMGLDNDSFNTGMLAGEDSLTVRVPPGKYGIAGSLATTGEGKATVVAAQDLFQIPEVEVRDQARDVTVDASEARDITMEVEGLDRPVEDNVLSYIATRVREDRMQASAGLASGATWSDTRYGSIPWDAPATGEARGTFFHGVREPLVRATVTRPDELALDTKVSPYGFRFTGKKQYDLVDVGDGSAEQIAGKDLTGKAAVVHKDAVTEAGYLLASLKEAGAAAVIVVPNDDSSQQFVVRGEIPSVAVSYQDGRALAERLAKGRTTVTLQGVRNSRYAYSGQWDHSGAMQAGPTLNLRADEIAKVTNRLHSDGTYRVGFHTINSWGAQPITSYRAAEISELGHERVEYLRTAPGLRYTQSVGQSLDVMGEMREATLHSYRAGKAYREDWYGTPMHPSNASAFSCNYCRTERYTVLGALPGGDSDPDHFLAWGRTQRMTYYRNGELITDPGNLMVKEKAQYRFVQETSRPRDVPGLVLAPTTRTEFTFTSAQPTTESTGYCQDLFPGTTHCEPLPVVLLDYDMKADLLNEVGAGSPYSFTVNASRAKGWTGSTAMAGAKVSISTDDGATWTPVKVGRVDGDSFRASYRNPGADKKFVSVKVEVWDGDGNRTEQTIVKAYGLR</sequence>
<dbReference type="InterPro" id="IPR051048">
    <property type="entry name" value="Peptidase_S8/S53_subtilisin"/>
</dbReference>
<dbReference type="SUPFAM" id="SSF52743">
    <property type="entry name" value="Subtilisin-like"/>
    <property type="match status" value="1"/>
</dbReference>
<evidence type="ECO:0000313" key="9">
    <source>
        <dbReference type="EMBL" id="KRV49415.1"/>
    </source>
</evidence>
<dbReference type="GO" id="GO:0006508">
    <property type="term" value="P:proteolysis"/>
    <property type="evidence" value="ECO:0007669"/>
    <property type="project" value="UniProtKB-KW"/>
</dbReference>
<dbReference type="SUPFAM" id="SSF52025">
    <property type="entry name" value="PA domain"/>
    <property type="match status" value="1"/>
</dbReference>
<dbReference type="AlphaFoldDB" id="A0A0T6LTD5"/>
<keyword evidence="4 6" id="KW-0720">Serine protease</keyword>
<dbReference type="InterPro" id="IPR013783">
    <property type="entry name" value="Ig-like_fold"/>
</dbReference>
<keyword evidence="3 6" id="KW-0378">Hydrolase</keyword>
<accession>A0A0T6LTD5</accession>
<dbReference type="Gene3D" id="3.40.50.200">
    <property type="entry name" value="Peptidase S8/S53 domain"/>
    <property type="match status" value="1"/>
</dbReference>
<dbReference type="Pfam" id="PF02225">
    <property type="entry name" value="PA"/>
    <property type="match status" value="1"/>
</dbReference>
<evidence type="ECO:0008006" key="11">
    <source>
        <dbReference type="Google" id="ProtNLM"/>
    </source>
</evidence>
<dbReference type="Gene3D" id="3.50.30.30">
    <property type="match status" value="1"/>
</dbReference>
<feature type="active site" description="Charge relay system" evidence="5 6">
    <location>
        <position position="268"/>
    </location>
</feature>
<dbReference type="PANTHER" id="PTHR43399:SF4">
    <property type="entry name" value="CELL WALL-ASSOCIATED PROTEASE"/>
    <property type="match status" value="1"/>
</dbReference>
<evidence type="ECO:0000256" key="3">
    <source>
        <dbReference type="ARBA" id="ARBA00022801"/>
    </source>
</evidence>
<dbReference type="InterPro" id="IPR015500">
    <property type="entry name" value="Peptidase_S8_subtilisin-rel"/>
</dbReference>
<gene>
    <name evidence="9" type="ORF">AQ490_20745</name>
</gene>
<evidence type="ECO:0000256" key="2">
    <source>
        <dbReference type="ARBA" id="ARBA00022670"/>
    </source>
</evidence>
<dbReference type="GO" id="GO:0004252">
    <property type="term" value="F:serine-type endopeptidase activity"/>
    <property type="evidence" value="ECO:0007669"/>
    <property type="project" value="UniProtKB-UniRule"/>
</dbReference>
<keyword evidence="2 6" id="KW-0645">Protease</keyword>
<dbReference type="InterPro" id="IPR023828">
    <property type="entry name" value="Peptidase_S8_Ser-AS"/>
</dbReference>
<dbReference type="InterPro" id="IPR000209">
    <property type="entry name" value="Peptidase_S8/S53_dom"/>
</dbReference>
<feature type="active site" description="Charge relay system" evidence="5 6">
    <location>
        <position position="444"/>
    </location>
</feature>
<feature type="active site" description="Charge relay system" evidence="5 6">
    <location>
        <position position="236"/>
    </location>
</feature>
<dbReference type="Proteomes" id="UP000050867">
    <property type="component" value="Unassembled WGS sequence"/>
</dbReference>
<evidence type="ECO:0000313" key="10">
    <source>
        <dbReference type="Proteomes" id="UP000050867"/>
    </source>
</evidence>
<dbReference type="EMBL" id="LLZU01000012">
    <property type="protein sequence ID" value="KRV49415.1"/>
    <property type="molecule type" value="Genomic_DNA"/>
</dbReference>